<dbReference type="InterPro" id="IPR038072">
    <property type="entry name" value="GspK_central_sf"/>
</dbReference>
<evidence type="ECO:0000256" key="3">
    <source>
        <dbReference type="ARBA" id="ARBA00022448"/>
    </source>
</evidence>
<evidence type="ECO:0000256" key="6">
    <source>
        <dbReference type="ARBA" id="ARBA00022692"/>
    </source>
</evidence>
<evidence type="ECO:0000313" key="13">
    <source>
        <dbReference type="EMBL" id="MBA8889177.1"/>
    </source>
</evidence>
<dbReference type="Gene3D" id="1.10.40.60">
    <property type="entry name" value="EpsJ-like"/>
    <property type="match status" value="2"/>
</dbReference>
<evidence type="ECO:0000256" key="7">
    <source>
        <dbReference type="ARBA" id="ARBA00022927"/>
    </source>
</evidence>
<feature type="domain" description="T2SS protein K second SAM-like" evidence="11">
    <location>
        <begin position="206"/>
        <end position="232"/>
    </location>
</feature>
<keyword evidence="5 10" id="KW-0997">Cell inner membrane</keyword>
<evidence type="ECO:0000313" key="14">
    <source>
        <dbReference type="Proteomes" id="UP000550401"/>
    </source>
</evidence>
<dbReference type="Gene3D" id="3.30.1300.30">
    <property type="entry name" value="GSPII I/J protein-like"/>
    <property type="match status" value="1"/>
</dbReference>
<dbReference type="PANTHER" id="PTHR38831">
    <property type="entry name" value="TYPE II SECRETION SYSTEM PROTEIN K"/>
    <property type="match status" value="1"/>
</dbReference>
<reference evidence="13 14" key="1">
    <citation type="submission" date="2020-07" db="EMBL/GenBank/DDBJ databases">
        <title>Genomic Encyclopedia of Type Strains, Phase IV (KMG-V): Genome sequencing to study the core and pangenomes of soil and plant-associated prokaryotes.</title>
        <authorList>
            <person name="Whitman W."/>
        </authorList>
    </citation>
    <scope>NUCLEOTIDE SEQUENCE [LARGE SCALE GENOMIC DNA]</scope>
    <source>
        <strain evidence="13 14">RH2WT43</strain>
    </source>
</reference>
<evidence type="ECO:0000256" key="5">
    <source>
        <dbReference type="ARBA" id="ARBA00022519"/>
    </source>
</evidence>
<evidence type="ECO:0000256" key="1">
    <source>
        <dbReference type="ARBA" id="ARBA00004533"/>
    </source>
</evidence>
<dbReference type="SUPFAM" id="SSF158544">
    <property type="entry name" value="GspK insert domain-like"/>
    <property type="match status" value="1"/>
</dbReference>
<feature type="domain" description="T2SS protein K first SAM-like" evidence="12">
    <location>
        <begin position="102"/>
        <end position="201"/>
    </location>
</feature>
<dbReference type="PANTHER" id="PTHR38831:SF1">
    <property type="entry name" value="TYPE II SECRETION SYSTEM PROTEIN K-RELATED"/>
    <property type="match status" value="1"/>
</dbReference>
<dbReference type="Proteomes" id="UP000550401">
    <property type="component" value="Unassembled WGS sequence"/>
</dbReference>
<dbReference type="AlphaFoldDB" id="A0A839EWY6"/>
<keyword evidence="8" id="KW-1133">Transmembrane helix</keyword>
<dbReference type="NCBIfam" id="NF037980">
    <property type="entry name" value="T2SS_GspK"/>
    <property type="match status" value="1"/>
</dbReference>
<evidence type="ECO:0000259" key="12">
    <source>
        <dbReference type="Pfam" id="PF21687"/>
    </source>
</evidence>
<evidence type="ECO:0000256" key="4">
    <source>
        <dbReference type="ARBA" id="ARBA00022475"/>
    </source>
</evidence>
<evidence type="ECO:0000259" key="11">
    <source>
        <dbReference type="Pfam" id="PF03934"/>
    </source>
</evidence>
<comment type="subcellular location">
    <subcellularLocation>
        <location evidence="1 10">Cell inner membrane</location>
    </subcellularLocation>
</comment>
<evidence type="ECO:0000256" key="9">
    <source>
        <dbReference type="ARBA" id="ARBA00023136"/>
    </source>
</evidence>
<dbReference type="Pfam" id="PF03934">
    <property type="entry name" value="T2SSK"/>
    <property type="match status" value="1"/>
</dbReference>
<dbReference type="PIRSF" id="PIRSF002786">
    <property type="entry name" value="XcpX"/>
    <property type="match status" value="1"/>
</dbReference>
<dbReference type="GO" id="GO:0005886">
    <property type="term" value="C:plasma membrane"/>
    <property type="evidence" value="ECO:0007669"/>
    <property type="project" value="UniProtKB-SubCell"/>
</dbReference>
<dbReference type="Pfam" id="PF21687">
    <property type="entry name" value="T2SSK_1st"/>
    <property type="match status" value="1"/>
</dbReference>
<dbReference type="EMBL" id="JACGXL010000006">
    <property type="protein sequence ID" value="MBA8889177.1"/>
    <property type="molecule type" value="Genomic_DNA"/>
</dbReference>
<dbReference type="InterPro" id="IPR049031">
    <property type="entry name" value="T2SSK_SAM-like_1st"/>
</dbReference>
<dbReference type="InterPro" id="IPR045584">
    <property type="entry name" value="Pilin-like"/>
</dbReference>
<dbReference type="InterPro" id="IPR049179">
    <property type="entry name" value="T2SSK_SAM-like_2nd"/>
</dbReference>
<evidence type="ECO:0000256" key="10">
    <source>
        <dbReference type="PIRNR" id="PIRNR002786"/>
    </source>
</evidence>
<dbReference type="GO" id="GO:0009306">
    <property type="term" value="P:protein secretion"/>
    <property type="evidence" value="ECO:0007669"/>
    <property type="project" value="InterPro"/>
</dbReference>
<organism evidence="13 14">
    <name type="scientific">Dokdonella fugitiva</name>
    <dbReference type="NCBI Taxonomy" id="328517"/>
    <lineage>
        <taxon>Bacteria</taxon>
        <taxon>Pseudomonadati</taxon>
        <taxon>Pseudomonadota</taxon>
        <taxon>Gammaproteobacteria</taxon>
        <taxon>Lysobacterales</taxon>
        <taxon>Rhodanobacteraceae</taxon>
        <taxon>Dokdonella</taxon>
    </lineage>
</organism>
<evidence type="ECO:0000256" key="8">
    <source>
        <dbReference type="ARBA" id="ARBA00022989"/>
    </source>
</evidence>
<dbReference type="InterPro" id="IPR005628">
    <property type="entry name" value="GspK"/>
</dbReference>
<comment type="similarity">
    <text evidence="2 10">Belongs to the GSP K family.</text>
</comment>
<protein>
    <recommendedName>
        <fullName evidence="10">Type II secretion system protein K</fullName>
    </recommendedName>
</protein>
<sequence length="331" mass="34437">MNAPSRQRGVALLVALLVVAIAVILVAALLDRGELALARTRNTLREEQAEAYALGLETYAAQGLLASGTSQADSNASPWAMPLPPQEVAGGVIRATMRDLDGCFNLNNLAPTTLGGSPPTWGSVFDGLLAALALDPKLTVAVEGWLDPATAPVTEAASYLAQPLPYRPRGGLFAHASELRLVRGVDAATYAKLAPHVCALPPGTKVNVNTATAPLLQALLTNATPAVAQSLWQNGSAQNQDTRQFTDQLPPLGAALRSPQLIDVHSHYFLARGDIVLDGVPFTFFSVIERGQGGVRVLARSRGADDALVVAAPIRADADADGDGDAGASPH</sequence>
<dbReference type="SUPFAM" id="SSF54523">
    <property type="entry name" value="Pili subunits"/>
    <property type="match status" value="1"/>
</dbReference>
<proteinExistence type="inferred from homology"/>
<dbReference type="RefSeq" id="WP_182532226.1">
    <property type="nucleotide sequence ID" value="NZ_JACGXL010000006.1"/>
</dbReference>
<keyword evidence="6" id="KW-0812">Transmembrane</keyword>
<keyword evidence="9 10" id="KW-0472">Membrane</keyword>
<evidence type="ECO:0000256" key="2">
    <source>
        <dbReference type="ARBA" id="ARBA00007246"/>
    </source>
</evidence>
<accession>A0A839EWY6</accession>
<keyword evidence="3 10" id="KW-0813">Transport</keyword>
<keyword evidence="4 10" id="KW-1003">Cell membrane</keyword>
<comment type="caution">
    <text evidence="13">The sequence shown here is derived from an EMBL/GenBank/DDBJ whole genome shotgun (WGS) entry which is preliminary data.</text>
</comment>
<name>A0A839EWY6_9GAMM</name>
<gene>
    <name evidence="13" type="ORF">FHW12_003420</name>
</gene>
<keyword evidence="7" id="KW-0653">Protein transport</keyword>
<keyword evidence="14" id="KW-1185">Reference proteome</keyword>